<accession>A0A382LU36</accession>
<reference evidence="1" key="1">
    <citation type="submission" date="2018-05" db="EMBL/GenBank/DDBJ databases">
        <authorList>
            <person name="Lanie J.A."/>
            <person name="Ng W.-L."/>
            <person name="Kazmierczak K.M."/>
            <person name="Andrzejewski T.M."/>
            <person name="Davidsen T.M."/>
            <person name="Wayne K.J."/>
            <person name="Tettelin H."/>
            <person name="Glass J.I."/>
            <person name="Rusch D."/>
            <person name="Podicherti R."/>
            <person name="Tsui H.-C.T."/>
            <person name="Winkler M.E."/>
        </authorList>
    </citation>
    <scope>NUCLEOTIDE SEQUENCE</scope>
</reference>
<proteinExistence type="predicted"/>
<dbReference type="AlphaFoldDB" id="A0A382LU36"/>
<dbReference type="EMBL" id="UINC01089226">
    <property type="protein sequence ID" value="SVC40140.1"/>
    <property type="molecule type" value="Genomic_DNA"/>
</dbReference>
<protein>
    <submittedName>
        <fullName evidence="1">Uncharacterized protein</fullName>
    </submittedName>
</protein>
<organism evidence="1">
    <name type="scientific">marine metagenome</name>
    <dbReference type="NCBI Taxonomy" id="408172"/>
    <lineage>
        <taxon>unclassified sequences</taxon>
        <taxon>metagenomes</taxon>
        <taxon>ecological metagenomes</taxon>
    </lineage>
</organism>
<sequence>MFVKPYHNLEILQIPFGVTDTSVATMLSHIKPKYLVARLG</sequence>
<name>A0A382LU36_9ZZZZ</name>
<gene>
    <name evidence="1" type="ORF">METZ01_LOCUS292994</name>
</gene>
<evidence type="ECO:0000313" key="1">
    <source>
        <dbReference type="EMBL" id="SVC40140.1"/>
    </source>
</evidence>